<evidence type="ECO:0000313" key="1">
    <source>
        <dbReference type="EMBL" id="KAF7296911.1"/>
    </source>
</evidence>
<evidence type="ECO:0000313" key="2">
    <source>
        <dbReference type="Proteomes" id="UP000636479"/>
    </source>
</evidence>
<dbReference type="OrthoDB" id="3145912at2759"/>
<dbReference type="AlphaFoldDB" id="A0A8H6VYW3"/>
<organism evidence="1 2">
    <name type="scientific">Mycena indigotica</name>
    <dbReference type="NCBI Taxonomy" id="2126181"/>
    <lineage>
        <taxon>Eukaryota</taxon>
        <taxon>Fungi</taxon>
        <taxon>Dikarya</taxon>
        <taxon>Basidiomycota</taxon>
        <taxon>Agaricomycotina</taxon>
        <taxon>Agaricomycetes</taxon>
        <taxon>Agaricomycetidae</taxon>
        <taxon>Agaricales</taxon>
        <taxon>Marasmiineae</taxon>
        <taxon>Mycenaceae</taxon>
        <taxon>Mycena</taxon>
    </lineage>
</organism>
<protein>
    <submittedName>
        <fullName evidence="1">Uncharacterized protein</fullName>
    </submittedName>
</protein>
<dbReference type="GeneID" id="59348374"/>
<proteinExistence type="predicted"/>
<keyword evidence="2" id="KW-1185">Reference proteome</keyword>
<sequence length="100" mass="11214">MDNIVTRVPRELEREILELAAEMHSTSIISLLLVAKRTFVWLEPYIFRKVHLSGDSTGNAAQEAFLHAAVSKPPPFLANGVRRIVLSLDAADPHMIKRLI</sequence>
<dbReference type="EMBL" id="JACAZF010000008">
    <property type="protein sequence ID" value="KAF7296911.1"/>
    <property type="molecule type" value="Genomic_DNA"/>
</dbReference>
<dbReference type="RefSeq" id="XP_037217270.1">
    <property type="nucleotide sequence ID" value="XM_037365858.1"/>
</dbReference>
<accession>A0A8H6VYW3</accession>
<gene>
    <name evidence="1" type="ORF">MIND_00922900</name>
</gene>
<reference evidence="1" key="1">
    <citation type="submission" date="2020-05" db="EMBL/GenBank/DDBJ databases">
        <title>Mycena genomes resolve the evolution of fungal bioluminescence.</title>
        <authorList>
            <person name="Tsai I.J."/>
        </authorList>
    </citation>
    <scope>NUCLEOTIDE SEQUENCE</scope>
    <source>
        <strain evidence="1">171206Taipei</strain>
    </source>
</reference>
<dbReference type="Proteomes" id="UP000636479">
    <property type="component" value="Unassembled WGS sequence"/>
</dbReference>
<comment type="caution">
    <text evidence="1">The sequence shown here is derived from an EMBL/GenBank/DDBJ whole genome shotgun (WGS) entry which is preliminary data.</text>
</comment>
<name>A0A8H6VYW3_9AGAR</name>